<gene>
    <name evidence="1" type="ORF">M378DRAFT_163413</name>
</gene>
<reference evidence="1 2" key="1">
    <citation type="submission" date="2014-04" db="EMBL/GenBank/DDBJ databases">
        <title>Evolutionary Origins and Diversification of the Mycorrhizal Mutualists.</title>
        <authorList>
            <consortium name="DOE Joint Genome Institute"/>
            <consortium name="Mycorrhizal Genomics Consortium"/>
            <person name="Kohler A."/>
            <person name="Kuo A."/>
            <person name="Nagy L.G."/>
            <person name="Floudas D."/>
            <person name="Copeland A."/>
            <person name="Barry K.W."/>
            <person name="Cichocki N."/>
            <person name="Veneault-Fourrey C."/>
            <person name="LaButti K."/>
            <person name="Lindquist E.A."/>
            <person name="Lipzen A."/>
            <person name="Lundell T."/>
            <person name="Morin E."/>
            <person name="Murat C."/>
            <person name="Riley R."/>
            <person name="Ohm R."/>
            <person name="Sun H."/>
            <person name="Tunlid A."/>
            <person name="Henrissat B."/>
            <person name="Grigoriev I.V."/>
            <person name="Hibbett D.S."/>
            <person name="Martin F."/>
        </authorList>
    </citation>
    <scope>NUCLEOTIDE SEQUENCE [LARGE SCALE GENOMIC DNA]</scope>
    <source>
        <strain evidence="1 2">Koide BX008</strain>
    </source>
</reference>
<evidence type="ECO:0000313" key="2">
    <source>
        <dbReference type="Proteomes" id="UP000054549"/>
    </source>
</evidence>
<dbReference type="AlphaFoldDB" id="A0A0C2WRS6"/>
<organism evidence="1 2">
    <name type="scientific">Amanita muscaria (strain Koide BX008)</name>
    <dbReference type="NCBI Taxonomy" id="946122"/>
    <lineage>
        <taxon>Eukaryota</taxon>
        <taxon>Fungi</taxon>
        <taxon>Dikarya</taxon>
        <taxon>Basidiomycota</taxon>
        <taxon>Agaricomycotina</taxon>
        <taxon>Agaricomycetes</taxon>
        <taxon>Agaricomycetidae</taxon>
        <taxon>Agaricales</taxon>
        <taxon>Pluteineae</taxon>
        <taxon>Amanitaceae</taxon>
        <taxon>Amanita</taxon>
    </lineage>
</organism>
<dbReference type="InterPro" id="IPR032675">
    <property type="entry name" value="LRR_dom_sf"/>
</dbReference>
<name>A0A0C2WRS6_AMAMK</name>
<dbReference type="OrthoDB" id="3541472at2759"/>
<dbReference type="Proteomes" id="UP000054549">
    <property type="component" value="Unassembled WGS sequence"/>
</dbReference>
<dbReference type="SUPFAM" id="SSF52047">
    <property type="entry name" value="RNI-like"/>
    <property type="match status" value="1"/>
</dbReference>
<evidence type="ECO:0000313" key="1">
    <source>
        <dbReference type="EMBL" id="KIL64377.1"/>
    </source>
</evidence>
<dbReference type="Gene3D" id="3.80.10.10">
    <property type="entry name" value="Ribonuclease Inhibitor"/>
    <property type="match status" value="1"/>
</dbReference>
<dbReference type="EMBL" id="KN818250">
    <property type="protein sequence ID" value="KIL64377.1"/>
    <property type="molecule type" value="Genomic_DNA"/>
</dbReference>
<proteinExistence type="predicted"/>
<accession>A0A0C2WRS6</accession>
<keyword evidence="2" id="KW-1185">Reference proteome</keyword>
<protein>
    <submittedName>
        <fullName evidence="1">Uncharacterized protein</fullName>
    </submittedName>
</protein>
<dbReference type="InParanoid" id="A0A0C2WRS6"/>
<dbReference type="HOGENOM" id="CLU_040183_0_0_1"/>
<sequence length="529" mass="60916">MWRVRTSLKEIVATSKRSRAPETKAVPANPAELPAEILLLIGNELLRDPGATLVDFKHLRLVCRVFDRVFASIVLSSIHAFYTSPKGKVLARCHQLQALTTGYDRLAYVEELILHSWDWVFHSFSTPSSKSSGLKEVVKSKVWNFVLVPAGYVLWTLYIDPTAVGRQVRKRLARAQAKKVVKQIEDVSFQLPNVRRVSWWHSKLYPDSLQSVLLNLNILENLPSLTELELSLDSSHDGLEQIAISLSRLRNLQKIVIHIDTTGTKSHELLLKCLKQVIAHNHNLTYLEVYLSNPYDEPQVTLPDLFNETSPDTPLKLKHLRLAPYFYQITPAMRPHMHCLTSLDICFPVYWDSHPMDTIWQVLHEEGIQVSEIQTNRITDDMLHYLQHLRTLESLSVYDTPMIGQERNREPGKSLFLALARHANTLRRLKLEPYNWGYWYQDPEAQAALLRCTKLEELVLHQGSGPSLRVTVHDIIAIARVISQIEWPVTFILEGEPMLHTWFVQSCRRSSDPTLKDLISRIVYQQSKW</sequence>